<organism evidence="1 2">
    <name type="scientific">Neiella litorisoli</name>
    <dbReference type="NCBI Taxonomy" id="2771431"/>
    <lineage>
        <taxon>Bacteria</taxon>
        <taxon>Pseudomonadati</taxon>
        <taxon>Pseudomonadota</taxon>
        <taxon>Gammaproteobacteria</taxon>
        <taxon>Alteromonadales</taxon>
        <taxon>Echinimonadaceae</taxon>
        <taxon>Neiella</taxon>
    </lineage>
</organism>
<sequence length="249" mass="29145">MPQHHLFITGTSRSGTTTIADFLRNDRAIVMGRERFAWRLAKSGGFDPSLFAKHRFCIDYQAEDSHHAVHQAYYGEAVEYFDQAKWVGDKLPSLFNHYDKLIDNFPACQVIYMVRNPYEVADSYQKRADKTQQQVAQGQSAERLWPIERNWRVAIDEWNESIAKTLDAMQQLSIFVIKYEDLYRDTAVLEDLYQTLQLPLPAMQLEQWQQNADKRKQIEAKRVLGLDEQQRSVIAATINLDNYHQLLMR</sequence>
<accession>A0A8J6QMF1</accession>
<dbReference type="Gene3D" id="3.40.50.300">
    <property type="entry name" value="P-loop containing nucleotide triphosphate hydrolases"/>
    <property type="match status" value="1"/>
</dbReference>
<protein>
    <submittedName>
        <fullName evidence="1">Sulfotransferase</fullName>
    </submittedName>
</protein>
<keyword evidence="2" id="KW-1185">Reference proteome</keyword>
<reference evidence="1" key="1">
    <citation type="submission" date="2020-09" db="EMBL/GenBank/DDBJ databases">
        <title>A novel bacterium of genus Neiella, isolated from South China Sea.</title>
        <authorList>
            <person name="Huang H."/>
            <person name="Mo K."/>
            <person name="Hu Y."/>
        </authorList>
    </citation>
    <scope>NUCLEOTIDE SEQUENCE</scope>
    <source>
        <strain evidence="1">HB171785</strain>
    </source>
</reference>
<dbReference type="Pfam" id="PF13469">
    <property type="entry name" value="Sulfotransfer_3"/>
    <property type="match status" value="1"/>
</dbReference>
<dbReference type="SUPFAM" id="SSF52540">
    <property type="entry name" value="P-loop containing nucleoside triphosphate hydrolases"/>
    <property type="match status" value="1"/>
</dbReference>
<evidence type="ECO:0000313" key="2">
    <source>
        <dbReference type="Proteomes" id="UP000638014"/>
    </source>
</evidence>
<proteinExistence type="predicted"/>
<dbReference type="RefSeq" id="WP_191145912.1">
    <property type="nucleotide sequence ID" value="NZ_JACXAF010000023.1"/>
</dbReference>
<dbReference type="Proteomes" id="UP000638014">
    <property type="component" value="Unassembled WGS sequence"/>
</dbReference>
<dbReference type="InterPro" id="IPR027417">
    <property type="entry name" value="P-loop_NTPase"/>
</dbReference>
<gene>
    <name evidence="1" type="ORF">IC617_15570</name>
</gene>
<name>A0A8J6QMF1_9GAMM</name>
<comment type="caution">
    <text evidence="1">The sequence shown here is derived from an EMBL/GenBank/DDBJ whole genome shotgun (WGS) entry which is preliminary data.</text>
</comment>
<dbReference type="AlphaFoldDB" id="A0A8J6QMF1"/>
<evidence type="ECO:0000313" key="1">
    <source>
        <dbReference type="EMBL" id="MBD1390851.1"/>
    </source>
</evidence>
<dbReference type="EMBL" id="JACXAF010000023">
    <property type="protein sequence ID" value="MBD1390851.1"/>
    <property type="molecule type" value="Genomic_DNA"/>
</dbReference>